<accession>A0ABR8T0N0</accession>
<dbReference type="InterPro" id="IPR043519">
    <property type="entry name" value="NT_sf"/>
</dbReference>
<proteinExistence type="predicted"/>
<dbReference type="Gene3D" id="3.30.460.10">
    <property type="entry name" value="Beta Polymerase, domain 2"/>
    <property type="match status" value="1"/>
</dbReference>
<sequence length="380" mass="44097">MEGVVTVTNVFEVSDKIIEHVRMHYAEDIAIVAYYGSYAQGTATFRSDLDFFFIPATMKGYEASIQFIVDEISFDFWPISWERSERMASFHESKTTIIADSKLLYVRSEEDKERFMKLRDTISDFQKPENRMKWVEKAESELENVYVHLYKLEAASLPNQITFYRIEAHAILTNLLESLALLNQTYFTKGFGKNREQIMDFPLKPANLEKDMNIILHSDRREDILQACQQLTKETLEIILAEKEKYPGSPSYPDRLKGFYEEFKGALDKIITACEEGDYDTAFFNSIHVQDETARFLYFAEKGHWPTNLTSHSAYMDAYIRAGLPELIPLLDVNRLSVLQAAVERLSTLLERHLQANGVIINRFDDNEHFAAFLRDSHIK</sequence>
<protein>
    <recommendedName>
        <fullName evidence="3">Polymerase nucleotidyl transferase domain-containing protein</fullName>
    </recommendedName>
</protein>
<evidence type="ECO:0000313" key="2">
    <source>
        <dbReference type="Proteomes" id="UP000608071"/>
    </source>
</evidence>
<name>A0ABR8T0N0_9BACL</name>
<reference evidence="1 2" key="1">
    <citation type="submission" date="2020-08" db="EMBL/GenBank/DDBJ databases">
        <title>A Genomic Blueprint of the Chicken Gut Microbiome.</title>
        <authorList>
            <person name="Gilroy R."/>
            <person name="Ravi A."/>
            <person name="Getino M."/>
            <person name="Pursley I."/>
            <person name="Horton D.L."/>
            <person name="Alikhan N.-F."/>
            <person name="Baker D."/>
            <person name="Gharbi K."/>
            <person name="Hall N."/>
            <person name="Watson M."/>
            <person name="Adriaenssens E.M."/>
            <person name="Foster-Nyarko E."/>
            <person name="Jarju S."/>
            <person name="Secka A."/>
            <person name="Antonio M."/>
            <person name="Oren A."/>
            <person name="Chaudhuri R."/>
            <person name="La Ragione R.M."/>
            <person name="Hildebrand F."/>
            <person name="Pallen M.J."/>
        </authorList>
    </citation>
    <scope>NUCLEOTIDE SEQUENCE [LARGE SCALE GENOMIC DNA]</scope>
    <source>
        <strain evidence="1 2">Sa2BVA9</strain>
    </source>
</reference>
<organism evidence="1 2">
    <name type="scientific">Paenibacillus gallinarum</name>
    <dbReference type="NCBI Taxonomy" id="2762232"/>
    <lineage>
        <taxon>Bacteria</taxon>
        <taxon>Bacillati</taxon>
        <taxon>Bacillota</taxon>
        <taxon>Bacilli</taxon>
        <taxon>Bacillales</taxon>
        <taxon>Paenibacillaceae</taxon>
        <taxon>Paenibacillus</taxon>
    </lineage>
</organism>
<dbReference type="EMBL" id="JACSQL010000006">
    <property type="protein sequence ID" value="MBD7969340.1"/>
    <property type="molecule type" value="Genomic_DNA"/>
</dbReference>
<comment type="caution">
    <text evidence="1">The sequence shown here is derived from an EMBL/GenBank/DDBJ whole genome shotgun (WGS) entry which is preliminary data.</text>
</comment>
<evidence type="ECO:0000313" key="1">
    <source>
        <dbReference type="EMBL" id="MBD7969340.1"/>
    </source>
</evidence>
<gene>
    <name evidence="1" type="ORF">H9647_14795</name>
</gene>
<keyword evidence="2" id="KW-1185">Reference proteome</keyword>
<dbReference type="SUPFAM" id="SSF81301">
    <property type="entry name" value="Nucleotidyltransferase"/>
    <property type="match status" value="1"/>
</dbReference>
<evidence type="ECO:0008006" key="3">
    <source>
        <dbReference type="Google" id="ProtNLM"/>
    </source>
</evidence>
<dbReference type="Gene3D" id="1.20.120.330">
    <property type="entry name" value="Nucleotidyltransferases domain 2"/>
    <property type="match status" value="1"/>
</dbReference>
<dbReference type="Proteomes" id="UP000608071">
    <property type="component" value="Unassembled WGS sequence"/>
</dbReference>